<reference evidence="3" key="1">
    <citation type="submission" date="2013-09" db="EMBL/GenBank/DDBJ databases">
        <title>Corchorus olitorius genome sequencing.</title>
        <authorList>
            <person name="Alam M."/>
            <person name="Haque M.S."/>
            <person name="Islam M.S."/>
            <person name="Emdad E.M."/>
            <person name="Islam M.M."/>
            <person name="Ahmed B."/>
            <person name="Halim A."/>
            <person name="Hossen Q.M.M."/>
            <person name="Hossain M.Z."/>
            <person name="Ahmed R."/>
            <person name="Khan M.M."/>
            <person name="Islam R."/>
            <person name="Rashid M.M."/>
            <person name="Khan S.A."/>
            <person name="Rahman M.S."/>
            <person name="Alam M."/>
            <person name="Yahiya A.S."/>
            <person name="Khan M.S."/>
            <person name="Azam M.S."/>
            <person name="Haque T."/>
            <person name="Lashkar M.Z.H."/>
            <person name="Akhand A.I."/>
            <person name="Morshed G."/>
            <person name="Roy S."/>
            <person name="Uddin K.S."/>
            <person name="Rabeya T."/>
            <person name="Hossain A.S."/>
            <person name="Chowdhury A."/>
            <person name="Snigdha A.R."/>
            <person name="Mortoza M.S."/>
            <person name="Matin S.A."/>
            <person name="Hoque S.M.E."/>
            <person name="Islam M.K."/>
            <person name="Roy D.K."/>
            <person name="Haider R."/>
            <person name="Moosa M.M."/>
            <person name="Elias S.M."/>
            <person name="Hasan A.M."/>
            <person name="Jahan S."/>
            <person name="Shafiuddin M."/>
            <person name="Mahmood N."/>
            <person name="Shommy N.S."/>
        </authorList>
    </citation>
    <scope>NUCLEOTIDE SEQUENCE [LARGE SCALE GENOMIC DNA]</scope>
    <source>
        <strain evidence="3">cv. O-4</strain>
    </source>
</reference>
<evidence type="ECO:0000313" key="3">
    <source>
        <dbReference type="Proteomes" id="UP000187203"/>
    </source>
</evidence>
<organism evidence="2 3">
    <name type="scientific">Corchorus olitorius</name>
    <dbReference type="NCBI Taxonomy" id="93759"/>
    <lineage>
        <taxon>Eukaryota</taxon>
        <taxon>Viridiplantae</taxon>
        <taxon>Streptophyta</taxon>
        <taxon>Embryophyta</taxon>
        <taxon>Tracheophyta</taxon>
        <taxon>Spermatophyta</taxon>
        <taxon>Magnoliopsida</taxon>
        <taxon>eudicotyledons</taxon>
        <taxon>Gunneridae</taxon>
        <taxon>Pentapetalae</taxon>
        <taxon>rosids</taxon>
        <taxon>malvids</taxon>
        <taxon>Malvales</taxon>
        <taxon>Malvaceae</taxon>
        <taxon>Grewioideae</taxon>
        <taxon>Apeibeae</taxon>
        <taxon>Corchorus</taxon>
    </lineage>
</organism>
<dbReference type="EMBL" id="AWUE01012915">
    <property type="protein sequence ID" value="OMP08067.1"/>
    <property type="molecule type" value="Genomic_DNA"/>
</dbReference>
<accession>A0A1R3KLV2</accession>
<dbReference type="AlphaFoldDB" id="A0A1R3KLV2"/>
<dbReference type="OrthoDB" id="10556623at2759"/>
<evidence type="ECO:0000313" key="2">
    <source>
        <dbReference type="EMBL" id="OMP08067.1"/>
    </source>
</evidence>
<sequence>MLNLKESGKSTKSPNAIAENQHRNDSCPERSNQSSRHGERVKHMVYQHCRSTPDNMAFGPMLLVDKAPFVIL</sequence>
<dbReference type="Proteomes" id="UP000187203">
    <property type="component" value="Unassembled WGS sequence"/>
</dbReference>
<keyword evidence="3" id="KW-1185">Reference proteome</keyword>
<comment type="caution">
    <text evidence="2">The sequence shown here is derived from an EMBL/GenBank/DDBJ whole genome shotgun (WGS) entry which is preliminary data.</text>
</comment>
<evidence type="ECO:0000256" key="1">
    <source>
        <dbReference type="SAM" id="MobiDB-lite"/>
    </source>
</evidence>
<feature type="region of interest" description="Disordered" evidence="1">
    <location>
        <begin position="1"/>
        <end position="41"/>
    </location>
</feature>
<name>A0A1R3KLV2_9ROSI</name>
<gene>
    <name evidence="2" type="ORF">COLO4_06806</name>
</gene>
<protein>
    <submittedName>
        <fullName evidence="2">Uncharacterized protein</fullName>
    </submittedName>
</protein>
<proteinExistence type="predicted"/>